<dbReference type="GO" id="GO:0005829">
    <property type="term" value="C:cytosol"/>
    <property type="evidence" value="ECO:0007669"/>
    <property type="project" value="TreeGrafter"/>
</dbReference>
<dbReference type="Pfam" id="PF13091">
    <property type="entry name" value="PLDc_2"/>
    <property type="match status" value="1"/>
</dbReference>
<dbReference type="InterPro" id="IPR025202">
    <property type="entry name" value="PLD-like_dom"/>
</dbReference>
<evidence type="ECO:0000256" key="6">
    <source>
        <dbReference type="ARBA" id="ARBA00023209"/>
    </source>
</evidence>
<proteinExistence type="inferred from homology"/>
<dbReference type="KEGG" id="bfl:Bfl551"/>
<comment type="similarity">
    <text evidence="1">Belongs to the CDP-alcohol phosphatidyltransferase class-II family.</text>
</comment>
<feature type="domain" description="PLD phosphodiesterase" evidence="8">
    <location>
        <begin position="141"/>
        <end position="167"/>
    </location>
</feature>
<dbReference type="GO" id="GO:0003882">
    <property type="term" value="F:CDP-diacylglycerol-serine O-phosphatidyltransferase activity"/>
    <property type="evidence" value="ECO:0007669"/>
    <property type="project" value="UniProtKB-EC"/>
</dbReference>
<dbReference type="EMBL" id="BX248583">
    <property type="protein sequence ID" value="CAD83236.1"/>
    <property type="molecule type" value="Genomic_DNA"/>
</dbReference>
<dbReference type="SUPFAM" id="SSF56024">
    <property type="entry name" value="Phospholipase D/nuclease"/>
    <property type="match status" value="2"/>
</dbReference>
<dbReference type="HOGENOM" id="CLU_051350_1_0_6"/>
<dbReference type="Gene3D" id="3.30.870.10">
    <property type="entry name" value="Endonuclease Chain A"/>
    <property type="match status" value="2"/>
</dbReference>
<keyword evidence="2" id="KW-0444">Lipid biosynthesis</keyword>
<dbReference type="Proteomes" id="UP000002192">
    <property type="component" value="Chromosome"/>
</dbReference>
<dbReference type="Pfam" id="PF00614">
    <property type="entry name" value="PLDc"/>
    <property type="match status" value="1"/>
</dbReference>
<dbReference type="SMART" id="SM00155">
    <property type="entry name" value="PLDc"/>
    <property type="match status" value="2"/>
</dbReference>
<keyword evidence="10" id="KW-1185">Reference proteome</keyword>
<evidence type="ECO:0000256" key="1">
    <source>
        <dbReference type="ARBA" id="ARBA00010682"/>
    </source>
</evidence>
<dbReference type="AlphaFoldDB" id="Q7VRQ0"/>
<protein>
    <submittedName>
        <fullName evidence="9">Phosphatidylserine synthase (CDP-diacylglycerol-serine O-phosphatidyltransferase)</fullName>
        <ecNumber evidence="9">2.7.8.8</ecNumber>
    </submittedName>
</protein>
<keyword evidence="5" id="KW-0443">Lipid metabolism</keyword>
<dbReference type="PANTHER" id="PTHR12586">
    <property type="entry name" value="CDP-DIACYLGLYCEROL--SERINE O-PHOSPHATIDYLTRANSFERASE"/>
    <property type="match status" value="1"/>
</dbReference>
<keyword evidence="3 9" id="KW-0808">Transferase</keyword>
<evidence type="ECO:0000313" key="9">
    <source>
        <dbReference type="EMBL" id="CAD83236.1"/>
    </source>
</evidence>
<dbReference type="eggNOG" id="COG1502">
    <property type="taxonomic scope" value="Bacteria"/>
</dbReference>
<keyword evidence="7" id="KW-1208">Phospholipid metabolism</keyword>
<dbReference type="GO" id="GO:0008444">
    <property type="term" value="F:CDP-diacylglycerol-glycerol-3-phosphate 3-phosphatidyltransferase activity"/>
    <property type="evidence" value="ECO:0007669"/>
    <property type="project" value="InterPro"/>
</dbReference>
<evidence type="ECO:0000256" key="7">
    <source>
        <dbReference type="ARBA" id="ARBA00023264"/>
    </source>
</evidence>
<dbReference type="GO" id="GO:0032049">
    <property type="term" value="P:cardiolipin biosynthetic process"/>
    <property type="evidence" value="ECO:0007669"/>
    <property type="project" value="InterPro"/>
</dbReference>
<evidence type="ECO:0000256" key="5">
    <source>
        <dbReference type="ARBA" id="ARBA00023098"/>
    </source>
</evidence>
<dbReference type="NCBIfam" id="NF006946">
    <property type="entry name" value="PRK09428.1"/>
    <property type="match status" value="1"/>
</dbReference>
<feature type="domain" description="PLD phosphodiesterase" evidence="8">
    <location>
        <begin position="362"/>
        <end position="389"/>
    </location>
</feature>
<accession>Q7VRQ0</accession>
<evidence type="ECO:0000256" key="2">
    <source>
        <dbReference type="ARBA" id="ARBA00022516"/>
    </source>
</evidence>
<dbReference type="PROSITE" id="PS50035">
    <property type="entry name" value="PLD"/>
    <property type="match status" value="2"/>
</dbReference>
<keyword evidence="6" id="KW-0594">Phospholipid biosynthesis</keyword>
<dbReference type="CDD" id="cd09134">
    <property type="entry name" value="PLDc_PSS_G_neg_1"/>
    <property type="match status" value="1"/>
</dbReference>
<dbReference type="PANTHER" id="PTHR12586:SF1">
    <property type="entry name" value="CDP-DIACYLGLYCEROL--GLYCEROL-3-PHOSPHATE 3-PHOSPHATIDYLTRANSFERASE, MITOCHONDRIAL"/>
    <property type="match status" value="1"/>
</dbReference>
<dbReference type="InterPro" id="IPR001736">
    <property type="entry name" value="PLipase_D/transphosphatidylase"/>
</dbReference>
<evidence type="ECO:0000256" key="3">
    <source>
        <dbReference type="ARBA" id="ARBA00022679"/>
    </source>
</evidence>
<name>Q7VRQ0_BLOFL</name>
<reference evidence="9 10" key="1">
    <citation type="journal article" date="2003" name="Proc. Natl. Acad. Sci. U.S.A.">
        <title>The genome sequence of Blochmannia floridanus: comparative analysis of reduced genomes.</title>
        <authorList>
            <person name="Gil R."/>
            <person name="Silva F.J."/>
            <person name="Zientz E."/>
            <person name="Delmotte F."/>
            <person name="Gonzalez-Candelas F."/>
            <person name="Latorre A."/>
            <person name="Rausell C."/>
            <person name="Kramerbeek J."/>
            <person name="Gadau J."/>
            <person name="Hoelldobler B."/>
            <person name="van Ham R.C.H.J."/>
            <person name="Gross R."/>
            <person name="Moya A."/>
        </authorList>
    </citation>
    <scope>NUCLEOTIDE SEQUENCE [LARGE SCALE GENOMIC DNA]</scope>
</reference>
<dbReference type="PIRSF" id="PIRSF000850">
    <property type="entry name" value="Phospholipase_D_PSS"/>
    <property type="match status" value="1"/>
</dbReference>
<organism evidence="9 10">
    <name type="scientific">Blochmanniella floridana</name>
    <dbReference type="NCBI Taxonomy" id="203907"/>
    <lineage>
        <taxon>Bacteria</taxon>
        <taxon>Pseudomonadati</taxon>
        <taxon>Pseudomonadota</taxon>
        <taxon>Gammaproteobacteria</taxon>
        <taxon>Enterobacterales</taxon>
        <taxon>Enterobacteriaceae</taxon>
        <taxon>ant endosymbionts</taxon>
        <taxon>Candidatus Blochmanniella</taxon>
    </lineage>
</organism>
<gene>
    <name evidence="9" type="primary">pssA</name>
    <name evidence="9" type="ordered locus">Bfl551</name>
</gene>
<evidence type="ECO:0000313" key="10">
    <source>
        <dbReference type="Proteomes" id="UP000002192"/>
    </source>
</evidence>
<keyword evidence="4" id="KW-0677">Repeat</keyword>
<evidence type="ECO:0000259" key="8">
    <source>
        <dbReference type="PROSITE" id="PS50035"/>
    </source>
</evidence>
<evidence type="ECO:0000256" key="4">
    <source>
        <dbReference type="ARBA" id="ARBA00022737"/>
    </source>
</evidence>
<dbReference type="CDD" id="cd09136">
    <property type="entry name" value="PLDc_PSS_G_neg_2"/>
    <property type="match status" value="1"/>
</dbReference>
<sequence>MLYNIKKTYNNHFLYNKHNTFLTELPKITQKSSDFKILNSPKEFNYVLLNTISQAHKHICLVTLYLENDPGGKKILDTILEVKKNRPTIKINIIVDWYRAQRTRFGESIKYTNIHWYNNIIQNNPNIELSIFGLPIHFSEILGVLHLKGFIIDDTILYSGANLNNEYLHINDKYRYDRYYFIKNAQLSAIMLNYIEKNLINSKVIHNLDYKKSFLKKNNKNNIRLFRKFLKRTTYTYQNNANFNECSIIPLVGLGKNSILNKTIYHLISSVKQNMILCTPYFNIPYSLNRVLYSLLQQGKTVEIIVGDKTANDFYTPYQEYKSFKLINVLPYLYEINLRLFIQKLQNYIDNKQLIVRIWKKDHHGYHIKGIWIDDEWNLLTGSNLNPRSLKLDLENALLIHDPCHELIHQKYQELTQIRVFTKIITHYTSLQNISEYPVKIKRLILRIRKIKFDKLINQLL</sequence>
<dbReference type="STRING" id="203907.Bfl551"/>
<dbReference type="EC" id="2.7.8.8" evidence="9"/>
<dbReference type="InterPro" id="IPR016270">
    <property type="entry name" value="PGS1"/>
</dbReference>